<dbReference type="EMBL" id="KZ502448">
    <property type="protein sequence ID" value="PKU78584.1"/>
    <property type="molecule type" value="Genomic_DNA"/>
</dbReference>
<gene>
    <name evidence="2" type="ORF">MA16_Dca011141</name>
</gene>
<dbReference type="Proteomes" id="UP000233837">
    <property type="component" value="Unassembled WGS sequence"/>
</dbReference>
<accession>A0A2I0WSF4</accession>
<organism evidence="2 3">
    <name type="scientific">Dendrobium catenatum</name>
    <dbReference type="NCBI Taxonomy" id="906689"/>
    <lineage>
        <taxon>Eukaryota</taxon>
        <taxon>Viridiplantae</taxon>
        <taxon>Streptophyta</taxon>
        <taxon>Embryophyta</taxon>
        <taxon>Tracheophyta</taxon>
        <taxon>Spermatophyta</taxon>
        <taxon>Magnoliopsida</taxon>
        <taxon>Liliopsida</taxon>
        <taxon>Asparagales</taxon>
        <taxon>Orchidaceae</taxon>
        <taxon>Epidendroideae</taxon>
        <taxon>Malaxideae</taxon>
        <taxon>Dendrobiinae</taxon>
        <taxon>Dendrobium</taxon>
    </lineage>
</organism>
<name>A0A2I0WSF4_9ASPA</name>
<evidence type="ECO:0000313" key="2">
    <source>
        <dbReference type="EMBL" id="PKU78584.1"/>
    </source>
</evidence>
<keyword evidence="3" id="KW-1185">Reference proteome</keyword>
<sequence>MYDLIYPSIGPLVKSSKACDHFVPLDDAVLFGDTPTATTAGNSVGTDRRVATGMVAGGWTVGKPPVITPVITGGACRRKAVGEINHQKKPPFFFRTAGKTSYDRCLTDLSWPFVVVLGLHRHYWPPPTFLTFAAIKHKDKIRKNFVKRRSTHMRDMFTDIRKSGERPDWIAEKVWAELNAAWDSLEYTRRREKNRQNRASDVGGIDSSLHTEEYIQLRESQPAAVEGSSTGSAKYSEYHIWSVRPGDDQTTCSPSDVLLPYLLGSSPKLYPFHRNELPKAARTYPGYLRSCPSLAHACPRLPALLRRTPVPLCCCSHLWMLARAHAARLLTSVRAPASVRLPERSRSSAGMRFHARELESLHPACMLASCLRSRALSGQPDNPTSLVRVDPIESESVLDSTRP</sequence>
<protein>
    <submittedName>
        <fullName evidence="2">Uncharacterized protein</fullName>
    </submittedName>
</protein>
<reference evidence="2 3" key="1">
    <citation type="journal article" date="2016" name="Sci. Rep.">
        <title>The Dendrobium catenatum Lindl. genome sequence provides insights into polysaccharide synthase, floral development and adaptive evolution.</title>
        <authorList>
            <person name="Zhang G.Q."/>
            <person name="Xu Q."/>
            <person name="Bian C."/>
            <person name="Tsai W.C."/>
            <person name="Yeh C.M."/>
            <person name="Liu K.W."/>
            <person name="Yoshida K."/>
            <person name="Zhang L.S."/>
            <person name="Chang S.B."/>
            <person name="Chen F."/>
            <person name="Shi Y."/>
            <person name="Su Y.Y."/>
            <person name="Zhang Y.Q."/>
            <person name="Chen L.J."/>
            <person name="Yin Y."/>
            <person name="Lin M."/>
            <person name="Huang H."/>
            <person name="Deng H."/>
            <person name="Wang Z.W."/>
            <person name="Zhu S.L."/>
            <person name="Zhao X."/>
            <person name="Deng C."/>
            <person name="Niu S.C."/>
            <person name="Huang J."/>
            <person name="Wang M."/>
            <person name="Liu G.H."/>
            <person name="Yang H.J."/>
            <person name="Xiao X.J."/>
            <person name="Hsiao Y.Y."/>
            <person name="Wu W.L."/>
            <person name="Chen Y.Y."/>
            <person name="Mitsuda N."/>
            <person name="Ohme-Takagi M."/>
            <person name="Luo Y.B."/>
            <person name="Van de Peer Y."/>
            <person name="Liu Z.J."/>
        </authorList>
    </citation>
    <scope>NUCLEOTIDE SEQUENCE [LARGE SCALE GENOMIC DNA]</scope>
    <source>
        <tissue evidence="2">The whole plant</tissue>
    </source>
</reference>
<reference evidence="2 3" key="2">
    <citation type="journal article" date="2017" name="Nature">
        <title>The Apostasia genome and the evolution of orchids.</title>
        <authorList>
            <person name="Zhang G.Q."/>
            <person name="Liu K.W."/>
            <person name="Li Z."/>
            <person name="Lohaus R."/>
            <person name="Hsiao Y.Y."/>
            <person name="Niu S.C."/>
            <person name="Wang J.Y."/>
            <person name="Lin Y.C."/>
            <person name="Xu Q."/>
            <person name="Chen L.J."/>
            <person name="Yoshida K."/>
            <person name="Fujiwara S."/>
            <person name="Wang Z.W."/>
            <person name="Zhang Y.Q."/>
            <person name="Mitsuda N."/>
            <person name="Wang M."/>
            <person name="Liu G.H."/>
            <person name="Pecoraro L."/>
            <person name="Huang H.X."/>
            <person name="Xiao X.J."/>
            <person name="Lin M."/>
            <person name="Wu X.Y."/>
            <person name="Wu W.L."/>
            <person name="Chen Y.Y."/>
            <person name="Chang S.B."/>
            <person name="Sakamoto S."/>
            <person name="Ohme-Takagi M."/>
            <person name="Yagi M."/>
            <person name="Zeng S.J."/>
            <person name="Shen C.Y."/>
            <person name="Yeh C.M."/>
            <person name="Luo Y.B."/>
            <person name="Tsai W.C."/>
            <person name="Van de Peer Y."/>
            <person name="Liu Z.J."/>
        </authorList>
    </citation>
    <scope>NUCLEOTIDE SEQUENCE [LARGE SCALE GENOMIC DNA]</scope>
    <source>
        <tissue evidence="2">The whole plant</tissue>
    </source>
</reference>
<evidence type="ECO:0000256" key="1">
    <source>
        <dbReference type="SAM" id="MobiDB-lite"/>
    </source>
</evidence>
<evidence type="ECO:0000313" key="3">
    <source>
        <dbReference type="Proteomes" id="UP000233837"/>
    </source>
</evidence>
<dbReference type="AlphaFoldDB" id="A0A2I0WSF4"/>
<proteinExistence type="predicted"/>
<feature type="region of interest" description="Disordered" evidence="1">
    <location>
        <begin position="378"/>
        <end position="403"/>
    </location>
</feature>